<evidence type="ECO:0000313" key="2">
    <source>
        <dbReference type="EMBL" id="ABK76778.1"/>
    </source>
</evidence>
<dbReference type="InterPro" id="IPR004291">
    <property type="entry name" value="Transposase_IS66_central"/>
</dbReference>
<dbReference type="Proteomes" id="UP000000758">
    <property type="component" value="Chromosome"/>
</dbReference>
<dbReference type="EnsemblBacteria" id="ABK76778">
    <property type="protein sequence ID" value="ABK76778"/>
    <property type="gene ID" value="CENSYa_0133"/>
</dbReference>
<reference evidence="2 3" key="1">
    <citation type="journal article" date="2006" name="Proc. Natl. Acad. Sci. U.S.A.">
        <title>Genomic analysis of the uncultivated marine crenarchaeote Cenarchaeum symbiosum.</title>
        <authorList>
            <person name="Hallam S.J."/>
            <person name="Konstantinidis K.T."/>
            <person name="Putnam N."/>
            <person name="Schleper C."/>
            <person name="Watanabe Y."/>
            <person name="Sugahara J."/>
            <person name="Preston C."/>
            <person name="de la Torre J."/>
            <person name="Richardson P.M."/>
            <person name="DeLong E.F."/>
        </authorList>
    </citation>
    <scope>NUCLEOTIDE SEQUENCE [LARGE SCALE GENOMIC DNA]</scope>
    <source>
        <strain evidence="3">A</strain>
    </source>
</reference>
<evidence type="ECO:0000313" key="3">
    <source>
        <dbReference type="Proteomes" id="UP000000758"/>
    </source>
</evidence>
<evidence type="ECO:0000259" key="1">
    <source>
        <dbReference type="Pfam" id="PF03050"/>
    </source>
</evidence>
<gene>
    <name evidence="2" type="ordered locus">CENSYa_0133</name>
</gene>
<sequence>MPGRAGWQRSTRRRAIRLGKKLANAEPNLFTFLFYHDIQPANNAAKRAIKAIIRQGRCREQLKTAGGMMTFSVLMAYLLTWKQQDTSIRVGILAQIRT</sequence>
<dbReference type="EMBL" id="DP000238">
    <property type="protein sequence ID" value="ABK76778.1"/>
    <property type="molecule type" value="Genomic_DNA"/>
</dbReference>
<protein>
    <recommendedName>
        <fullName evidence="1">Transposase IS66 central domain-containing protein</fullName>
    </recommendedName>
</protein>
<dbReference type="HOGENOM" id="CLU_2327145_0_0_2"/>
<organism evidence="2 3">
    <name type="scientific">Cenarchaeum symbiosum (strain A)</name>
    <dbReference type="NCBI Taxonomy" id="414004"/>
    <lineage>
        <taxon>Archaea</taxon>
        <taxon>Nitrososphaerota</taxon>
        <taxon>Candidatus Cenarchaeales</taxon>
        <taxon>Candidatus Cenarchaeaceae</taxon>
        <taxon>Candidatus Cenarchaeum</taxon>
    </lineage>
</organism>
<dbReference type="KEGG" id="csy:CENSYa_0133"/>
<dbReference type="AlphaFoldDB" id="A0RTW1"/>
<proteinExistence type="predicted"/>
<dbReference type="Pfam" id="PF03050">
    <property type="entry name" value="DDE_Tnp_IS66"/>
    <property type="match status" value="1"/>
</dbReference>
<name>A0RTW1_CENSY</name>
<feature type="domain" description="Transposase IS66 central" evidence="1">
    <location>
        <begin position="20"/>
        <end position="69"/>
    </location>
</feature>
<keyword evidence="3" id="KW-1185">Reference proteome</keyword>
<accession>A0RTW1</accession>